<keyword evidence="2" id="KW-0560">Oxidoreductase</keyword>
<dbReference type="EMBL" id="AODF01000015">
    <property type="protein sequence ID" value="EUJ31833.1"/>
    <property type="molecule type" value="Genomic_DNA"/>
</dbReference>
<proteinExistence type="inferred from homology"/>
<evidence type="ECO:0000313" key="4">
    <source>
        <dbReference type="EMBL" id="EUJ31833.1"/>
    </source>
</evidence>
<dbReference type="InterPro" id="IPR015590">
    <property type="entry name" value="Aldehyde_DH_dom"/>
</dbReference>
<organism evidence="4 5">
    <name type="scientific">Listeria floridensis FSL S10-1187</name>
    <dbReference type="NCBI Taxonomy" id="1265817"/>
    <lineage>
        <taxon>Bacteria</taxon>
        <taxon>Bacillati</taxon>
        <taxon>Bacillota</taxon>
        <taxon>Bacilli</taxon>
        <taxon>Bacillales</taxon>
        <taxon>Listeriaceae</taxon>
        <taxon>Listeria</taxon>
    </lineage>
</organism>
<reference evidence="4 5" key="1">
    <citation type="journal article" date="2014" name="Int. J. Syst. Evol. Microbiol.">
        <title>Listeria floridensis sp. nov., Listeria aquatica sp. nov., Listeria cornellensis sp. nov., Listeria riparia sp. nov. and Listeria grandensis sp. nov., from agricultural and natural environments.</title>
        <authorList>
            <person name="den Bakker H.C."/>
            <person name="Warchocki S."/>
            <person name="Wright E.M."/>
            <person name="Allred A.F."/>
            <person name="Ahlstrom C."/>
            <person name="Manuel C.S."/>
            <person name="Stasiewicz M.J."/>
            <person name="Burrell A."/>
            <person name="Roof S."/>
            <person name="Strawn L."/>
            <person name="Fortes E.D."/>
            <person name="Nightingale K.K."/>
            <person name="Kephart D."/>
            <person name="Wiedmann M."/>
        </authorList>
    </citation>
    <scope>NUCLEOTIDE SEQUENCE [LARGE SCALE GENOMIC DNA]</scope>
    <source>
        <strain evidence="4 5">FSL S10-1187</strain>
    </source>
</reference>
<dbReference type="SUPFAM" id="SSF53720">
    <property type="entry name" value="ALDH-like"/>
    <property type="match status" value="1"/>
</dbReference>
<protein>
    <submittedName>
        <fullName evidence="4">Aldehyde dehydrogenase</fullName>
    </submittedName>
</protein>
<gene>
    <name evidence="4" type="ORF">MFLO_08507</name>
</gene>
<feature type="domain" description="Aldehyde dehydrogenase" evidence="3">
    <location>
        <begin position="21"/>
        <end position="196"/>
    </location>
</feature>
<dbReference type="PANTHER" id="PTHR43570:SF16">
    <property type="entry name" value="ALDEHYDE DEHYDROGENASE TYPE III, ISOFORM Q"/>
    <property type="match status" value="1"/>
</dbReference>
<accession>A0ABN0RF67</accession>
<dbReference type="InterPro" id="IPR012394">
    <property type="entry name" value="Aldehyde_DH_NAD(P)"/>
</dbReference>
<name>A0ABN0RF67_9LIST</name>
<dbReference type="Pfam" id="PF00171">
    <property type="entry name" value="Aldedh"/>
    <property type="match status" value="1"/>
</dbReference>
<keyword evidence="5" id="KW-1185">Reference proteome</keyword>
<sequence length="201" mass="23126">MDCTEILTRQRSYFAENFTKTYLHRLTTLTNLETLLKENEELFLDALLRDLGKSREEAFMMEIGNVYQEISFIKRHLKRWMKDERVKTPLTLIGSKGFIRSEPYGNVLVIAPWNYPFQLALVPLIGAIASGNTVVLKPSELAPHTAQALNQVLSRFREEIIAVVEGDKDATTELLKQKFDYIFFTGSSHVGRIVMELRRSI</sequence>
<dbReference type="Proteomes" id="UP000019249">
    <property type="component" value="Unassembled WGS sequence"/>
</dbReference>
<dbReference type="Gene3D" id="3.40.605.10">
    <property type="entry name" value="Aldehyde Dehydrogenase, Chain A, domain 1"/>
    <property type="match status" value="1"/>
</dbReference>
<evidence type="ECO:0000313" key="5">
    <source>
        <dbReference type="Proteomes" id="UP000019249"/>
    </source>
</evidence>
<dbReference type="PANTHER" id="PTHR43570">
    <property type="entry name" value="ALDEHYDE DEHYDROGENASE"/>
    <property type="match status" value="1"/>
</dbReference>
<comment type="caution">
    <text evidence="4">The sequence shown here is derived from an EMBL/GenBank/DDBJ whole genome shotgun (WGS) entry which is preliminary data.</text>
</comment>
<evidence type="ECO:0000256" key="1">
    <source>
        <dbReference type="ARBA" id="ARBA00009986"/>
    </source>
</evidence>
<evidence type="ECO:0000256" key="2">
    <source>
        <dbReference type="ARBA" id="ARBA00023002"/>
    </source>
</evidence>
<dbReference type="InterPro" id="IPR016162">
    <property type="entry name" value="Ald_DH_N"/>
</dbReference>
<dbReference type="InterPro" id="IPR016161">
    <property type="entry name" value="Ald_DH/histidinol_DH"/>
</dbReference>
<comment type="similarity">
    <text evidence="1">Belongs to the aldehyde dehydrogenase family.</text>
</comment>
<evidence type="ECO:0000259" key="3">
    <source>
        <dbReference type="Pfam" id="PF00171"/>
    </source>
</evidence>